<gene>
    <name evidence="7" type="ORF">MEUPH1_LOCUS244</name>
</gene>
<protein>
    <recommendedName>
        <fullName evidence="5">Carboxylic ester hydrolase</fullName>
        <ecNumber evidence="5">3.1.1.-</ecNumber>
    </recommendedName>
</protein>
<accession>A0AAV0VFC4</accession>
<sequence>MIDDTGANGQQWRRLAPVKHPGWSGVLEAISEGDKCMQFAFMTDNIIGSEDCLYLNVLVPQNKLNGKLAVMIFIHGGGFNYGSGSVNEYSPDYLLDENVIVVTLNYRLNVLGFLNLDINECPGNMGLKDQLFAIKWIKENIAAFGGDADNITIFGESAGAASVHCHTISPQSTGLFKKAIMQSGCVFNPWAFNENHRVAAFKFANNLGCLSNDPEEIVKYLRNVPAIDLVKATKFKVGKYCVLMSFFTGT</sequence>
<dbReference type="Gene3D" id="3.40.50.1820">
    <property type="entry name" value="alpha/beta hydrolase"/>
    <property type="match status" value="1"/>
</dbReference>
<evidence type="ECO:0000313" key="8">
    <source>
        <dbReference type="Proteomes" id="UP001160148"/>
    </source>
</evidence>
<dbReference type="AlphaFoldDB" id="A0AAV0VFC4"/>
<reference evidence="7 8" key="1">
    <citation type="submission" date="2023-01" db="EMBL/GenBank/DDBJ databases">
        <authorList>
            <person name="Whitehead M."/>
        </authorList>
    </citation>
    <scope>NUCLEOTIDE SEQUENCE [LARGE SCALE GENOMIC DNA]</scope>
</reference>
<dbReference type="EC" id="3.1.1.-" evidence="5"/>
<evidence type="ECO:0000256" key="1">
    <source>
        <dbReference type="ARBA" id="ARBA00005964"/>
    </source>
</evidence>
<keyword evidence="4" id="KW-0325">Glycoprotein</keyword>
<organism evidence="7 8">
    <name type="scientific">Macrosiphum euphorbiae</name>
    <name type="common">potato aphid</name>
    <dbReference type="NCBI Taxonomy" id="13131"/>
    <lineage>
        <taxon>Eukaryota</taxon>
        <taxon>Metazoa</taxon>
        <taxon>Ecdysozoa</taxon>
        <taxon>Arthropoda</taxon>
        <taxon>Hexapoda</taxon>
        <taxon>Insecta</taxon>
        <taxon>Pterygota</taxon>
        <taxon>Neoptera</taxon>
        <taxon>Paraneoptera</taxon>
        <taxon>Hemiptera</taxon>
        <taxon>Sternorrhyncha</taxon>
        <taxon>Aphidomorpha</taxon>
        <taxon>Aphidoidea</taxon>
        <taxon>Aphididae</taxon>
        <taxon>Macrosiphini</taxon>
        <taxon>Macrosiphum</taxon>
    </lineage>
</organism>
<keyword evidence="3 5" id="KW-0378">Hydrolase</keyword>
<evidence type="ECO:0000256" key="2">
    <source>
        <dbReference type="ARBA" id="ARBA00022487"/>
    </source>
</evidence>
<evidence type="ECO:0000256" key="5">
    <source>
        <dbReference type="RuleBase" id="RU361235"/>
    </source>
</evidence>
<dbReference type="EMBL" id="CARXXK010000001">
    <property type="protein sequence ID" value="CAI6342914.1"/>
    <property type="molecule type" value="Genomic_DNA"/>
</dbReference>
<evidence type="ECO:0000313" key="7">
    <source>
        <dbReference type="EMBL" id="CAI6342914.1"/>
    </source>
</evidence>
<dbReference type="PROSITE" id="PS00122">
    <property type="entry name" value="CARBOXYLESTERASE_B_1"/>
    <property type="match status" value="1"/>
</dbReference>
<dbReference type="InterPro" id="IPR002018">
    <property type="entry name" value="CarbesteraseB"/>
</dbReference>
<dbReference type="PROSITE" id="PS00941">
    <property type="entry name" value="CARBOXYLESTERASE_B_2"/>
    <property type="match status" value="1"/>
</dbReference>
<feature type="domain" description="Carboxylesterase type B" evidence="6">
    <location>
        <begin position="16"/>
        <end position="235"/>
    </location>
</feature>
<dbReference type="InterPro" id="IPR019826">
    <property type="entry name" value="Carboxylesterase_B_AS"/>
</dbReference>
<evidence type="ECO:0000256" key="3">
    <source>
        <dbReference type="ARBA" id="ARBA00022801"/>
    </source>
</evidence>
<name>A0AAV0VFC4_9HEMI</name>
<comment type="similarity">
    <text evidence="1 5">Belongs to the type-B carboxylesterase/lipase family.</text>
</comment>
<dbReference type="Proteomes" id="UP001160148">
    <property type="component" value="Unassembled WGS sequence"/>
</dbReference>
<keyword evidence="8" id="KW-1185">Reference proteome</keyword>
<dbReference type="PANTHER" id="PTHR43142">
    <property type="entry name" value="CARBOXYLIC ESTER HYDROLASE"/>
    <property type="match status" value="1"/>
</dbReference>
<dbReference type="GO" id="GO:0052689">
    <property type="term" value="F:carboxylic ester hydrolase activity"/>
    <property type="evidence" value="ECO:0007669"/>
    <property type="project" value="UniProtKB-KW"/>
</dbReference>
<dbReference type="PANTHER" id="PTHR43142:SF1">
    <property type="entry name" value="CARBOXYLIC ESTER HYDROLASE"/>
    <property type="match status" value="1"/>
</dbReference>
<dbReference type="SUPFAM" id="SSF53474">
    <property type="entry name" value="alpha/beta-Hydrolases"/>
    <property type="match status" value="1"/>
</dbReference>
<evidence type="ECO:0000256" key="4">
    <source>
        <dbReference type="ARBA" id="ARBA00023180"/>
    </source>
</evidence>
<evidence type="ECO:0000259" key="6">
    <source>
        <dbReference type="Pfam" id="PF00135"/>
    </source>
</evidence>
<dbReference type="Pfam" id="PF00135">
    <property type="entry name" value="COesterase"/>
    <property type="match status" value="1"/>
</dbReference>
<comment type="caution">
    <text evidence="7">The sequence shown here is derived from an EMBL/GenBank/DDBJ whole genome shotgun (WGS) entry which is preliminary data.</text>
</comment>
<proteinExistence type="inferred from homology"/>
<dbReference type="InterPro" id="IPR029058">
    <property type="entry name" value="AB_hydrolase_fold"/>
</dbReference>
<dbReference type="InterPro" id="IPR019819">
    <property type="entry name" value="Carboxylesterase_B_CS"/>
</dbReference>
<keyword evidence="2" id="KW-0719">Serine esterase</keyword>